<keyword evidence="3" id="KW-1185">Reference proteome</keyword>
<reference evidence="2 3" key="1">
    <citation type="journal article" date="2013" name="BMC Genomics">
        <title>The miniature genome of a carnivorous plant Genlisea aurea contains a low number of genes and short non-coding sequences.</title>
        <authorList>
            <person name="Leushkin E.V."/>
            <person name="Sutormin R.A."/>
            <person name="Nabieva E.R."/>
            <person name="Penin A.A."/>
            <person name="Kondrashov A.S."/>
            <person name="Logacheva M.D."/>
        </authorList>
    </citation>
    <scope>NUCLEOTIDE SEQUENCE [LARGE SCALE GENOMIC DNA]</scope>
</reference>
<protein>
    <submittedName>
        <fullName evidence="2">Uncharacterized protein</fullName>
    </submittedName>
</protein>
<dbReference type="EMBL" id="AUSU01004680">
    <property type="protein sequence ID" value="EPS64668.1"/>
    <property type="molecule type" value="Genomic_DNA"/>
</dbReference>
<keyword evidence="1" id="KW-0021">Allosteric enzyme</keyword>
<evidence type="ECO:0000313" key="3">
    <source>
        <dbReference type="Proteomes" id="UP000015453"/>
    </source>
</evidence>
<dbReference type="PANTHER" id="PTHR45770">
    <property type="entry name" value="ATP-DEPENDENT 6-PHOSPHOFRUCTOKINASE 1"/>
    <property type="match status" value="1"/>
</dbReference>
<sequence length="55" mass="6134">VHGAFAGYSGITVGICNTHYVYFPIPEVIAQPRVLDPNSRMWHRCLTSTGQPDFI</sequence>
<dbReference type="InterPro" id="IPR050929">
    <property type="entry name" value="PFKA"/>
</dbReference>
<dbReference type="OrthoDB" id="537915at2759"/>
<dbReference type="InterPro" id="IPR035966">
    <property type="entry name" value="PKF_sf"/>
</dbReference>
<accession>S8DNR3</accession>
<dbReference type="Proteomes" id="UP000015453">
    <property type="component" value="Unassembled WGS sequence"/>
</dbReference>
<dbReference type="AlphaFoldDB" id="S8DNR3"/>
<dbReference type="GO" id="GO:0003872">
    <property type="term" value="F:6-phosphofructokinase activity"/>
    <property type="evidence" value="ECO:0007669"/>
    <property type="project" value="InterPro"/>
</dbReference>
<proteinExistence type="predicted"/>
<dbReference type="SUPFAM" id="SSF53784">
    <property type="entry name" value="Phosphofructokinase"/>
    <property type="match status" value="1"/>
</dbReference>
<evidence type="ECO:0000256" key="1">
    <source>
        <dbReference type="ARBA" id="ARBA00022533"/>
    </source>
</evidence>
<feature type="non-terminal residue" evidence="2">
    <location>
        <position position="1"/>
    </location>
</feature>
<name>S8DNR3_9LAMI</name>
<organism evidence="2 3">
    <name type="scientific">Genlisea aurea</name>
    <dbReference type="NCBI Taxonomy" id="192259"/>
    <lineage>
        <taxon>Eukaryota</taxon>
        <taxon>Viridiplantae</taxon>
        <taxon>Streptophyta</taxon>
        <taxon>Embryophyta</taxon>
        <taxon>Tracheophyta</taxon>
        <taxon>Spermatophyta</taxon>
        <taxon>Magnoliopsida</taxon>
        <taxon>eudicotyledons</taxon>
        <taxon>Gunneridae</taxon>
        <taxon>Pentapetalae</taxon>
        <taxon>asterids</taxon>
        <taxon>lamiids</taxon>
        <taxon>Lamiales</taxon>
        <taxon>Lentibulariaceae</taxon>
        <taxon>Genlisea</taxon>
    </lineage>
</organism>
<evidence type="ECO:0000313" key="2">
    <source>
        <dbReference type="EMBL" id="EPS64668.1"/>
    </source>
</evidence>
<gene>
    <name evidence="2" type="ORF">M569_10112</name>
</gene>
<comment type="caution">
    <text evidence="2">The sequence shown here is derived from an EMBL/GenBank/DDBJ whole genome shotgun (WGS) entry which is preliminary data.</text>
</comment>